<dbReference type="InterPro" id="IPR004358">
    <property type="entry name" value="Sig_transdc_His_kin-like_C"/>
</dbReference>
<dbReference type="GO" id="GO:0000155">
    <property type="term" value="F:phosphorelay sensor kinase activity"/>
    <property type="evidence" value="ECO:0007669"/>
    <property type="project" value="InterPro"/>
</dbReference>
<dbReference type="Proteomes" id="UP000198915">
    <property type="component" value="Unassembled WGS sequence"/>
</dbReference>
<dbReference type="Pfam" id="PF00512">
    <property type="entry name" value="HisKA"/>
    <property type="match status" value="1"/>
</dbReference>
<evidence type="ECO:0000256" key="1">
    <source>
        <dbReference type="ARBA" id="ARBA00000085"/>
    </source>
</evidence>
<dbReference type="Pfam" id="PF18719">
    <property type="entry name" value="ArlS_N"/>
    <property type="match status" value="1"/>
</dbReference>
<evidence type="ECO:0000256" key="13">
    <source>
        <dbReference type="ARBA" id="ARBA00023012"/>
    </source>
</evidence>
<dbReference type="SMART" id="SM00388">
    <property type="entry name" value="HisKA"/>
    <property type="match status" value="1"/>
</dbReference>
<feature type="domain" description="Histidine kinase" evidence="16">
    <location>
        <begin position="237"/>
        <end position="449"/>
    </location>
</feature>
<dbReference type="Pfam" id="PF00672">
    <property type="entry name" value="HAMP"/>
    <property type="match status" value="1"/>
</dbReference>
<dbReference type="FunFam" id="3.30.565.10:FF:000006">
    <property type="entry name" value="Sensor histidine kinase WalK"/>
    <property type="match status" value="1"/>
</dbReference>
<keyword evidence="14 15" id="KW-0472">Membrane</keyword>
<evidence type="ECO:0000313" key="19">
    <source>
        <dbReference type="Proteomes" id="UP000198915"/>
    </source>
</evidence>
<evidence type="ECO:0000256" key="3">
    <source>
        <dbReference type="ARBA" id="ARBA00012438"/>
    </source>
</evidence>
<dbReference type="Gene3D" id="3.30.565.10">
    <property type="entry name" value="Histidine kinase-like ATPase, C-terminal domain"/>
    <property type="match status" value="1"/>
</dbReference>
<dbReference type="GO" id="GO:0005886">
    <property type="term" value="C:plasma membrane"/>
    <property type="evidence" value="ECO:0007669"/>
    <property type="project" value="UniProtKB-SubCell"/>
</dbReference>
<evidence type="ECO:0000313" key="18">
    <source>
        <dbReference type="EMBL" id="SFK74450.1"/>
    </source>
</evidence>
<comment type="subcellular location">
    <subcellularLocation>
        <location evidence="2">Cell membrane</location>
        <topology evidence="2">Multi-pass membrane protein</topology>
    </subcellularLocation>
</comment>
<dbReference type="EC" id="2.7.13.3" evidence="3"/>
<name>A0A1I4C1D8_9BACL</name>
<sequence length="456" mass="51134">MNIRNKIQVFSLVWLVLILCITNVSIYWLFYKQMTDQEIGRLQQQAQNIAQTLHATVNQVDPADFLQAYLTPIGMIRVVNADGHAVLTAAKDVKFGGLKPAYSDAEVYRLEEKDGVLYAIAQVPVIWKDGTVVSLEMTNSLAGTQETMSMLLVVLVLASLFVLLPALFAGRMLGNIIVGPIQSMMLTMEEIQKRGVFKKLDLPPPSKDELYLLGNTFNTMIDILHQNFTKQQQFVSDASHELKTPLTVIEGYATMLKRWGMKEPDMLEEAVDAIYAEAVRMKTMTQQMLMLANPDEKSELALQEVDLVKLSEETSKWMKRTYEHPITVHVREEQVLVCVDEQKIKQLLVILLDNALTYSSKPIQIEIEQQQRAVKISVIDQGVGIPAEDLPHIFDRFYRVDKARARETGGTGLGLSIAKRIVDAHGGEINVLSEEGRGTTFMATLPKEVQISGVSQ</sequence>
<dbReference type="InterPro" id="IPR041610">
    <property type="entry name" value="ArlS_N"/>
</dbReference>
<evidence type="ECO:0000259" key="17">
    <source>
        <dbReference type="PROSITE" id="PS50885"/>
    </source>
</evidence>
<evidence type="ECO:0000256" key="11">
    <source>
        <dbReference type="ARBA" id="ARBA00022840"/>
    </source>
</evidence>
<gene>
    <name evidence="18" type="ORF">SAMN05518846_1194</name>
</gene>
<evidence type="ECO:0000256" key="4">
    <source>
        <dbReference type="ARBA" id="ARBA00015735"/>
    </source>
</evidence>
<dbReference type="InterPro" id="IPR005467">
    <property type="entry name" value="His_kinase_dom"/>
</dbReference>
<keyword evidence="12 15" id="KW-1133">Transmembrane helix</keyword>
<evidence type="ECO:0000256" key="12">
    <source>
        <dbReference type="ARBA" id="ARBA00022989"/>
    </source>
</evidence>
<keyword evidence="9" id="KW-0547">Nucleotide-binding</keyword>
<dbReference type="Pfam" id="PF02518">
    <property type="entry name" value="HATPase_c"/>
    <property type="match status" value="1"/>
</dbReference>
<keyword evidence="13" id="KW-0902">Two-component regulatory system</keyword>
<dbReference type="EMBL" id="FORT01000019">
    <property type="protein sequence ID" value="SFK74450.1"/>
    <property type="molecule type" value="Genomic_DNA"/>
</dbReference>
<dbReference type="InterPro" id="IPR050428">
    <property type="entry name" value="TCS_sensor_his_kinase"/>
</dbReference>
<dbReference type="SUPFAM" id="SSF47384">
    <property type="entry name" value="Homodimeric domain of signal transducing histidine kinase"/>
    <property type="match status" value="1"/>
</dbReference>
<reference evidence="19" key="1">
    <citation type="submission" date="2016-10" db="EMBL/GenBank/DDBJ databases">
        <authorList>
            <person name="Varghese N."/>
            <person name="Submissions S."/>
        </authorList>
    </citation>
    <scope>NUCLEOTIDE SEQUENCE [LARGE SCALE GENOMIC DNA]</scope>
    <source>
        <strain evidence="19">OK042</strain>
    </source>
</reference>
<dbReference type="CDD" id="cd06225">
    <property type="entry name" value="HAMP"/>
    <property type="match status" value="1"/>
</dbReference>
<keyword evidence="8 15" id="KW-0812">Transmembrane</keyword>
<dbReference type="STRING" id="1884381.SAMN05518846_1194"/>
<dbReference type="FunFam" id="1.10.287.130:FF:000001">
    <property type="entry name" value="Two-component sensor histidine kinase"/>
    <property type="match status" value="1"/>
</dbReference>
<dbReference type="InterPro" id="IPR003660">
    <property type="entry name" value="HAMP_dom"/>
</dbReference>
<dbReference type="CDD" id="cd00075">
    <property type="entry name" value="HATPase"/>
    <property type="match status" value="1"/>
</dbReference>
<evidence type="ECO:0000256" key="8">
    <source>
        <dbReference type="ARBA" id="ARBA00022692"/>
    </source>
</evidence>
<protein>
    <recommendedName>
        <fullName evidence="4">Signal transduction histidine-protein kinase ArlS</fullName>
        <ecNumber evidence="3">2.7.13.3</ecNumber>
    </recommendedName>
</protein>
<dbReference type="InterPro" id="IPR003594">
    <property type="entry name" value="HATPase_dom"/>
</dbReference>
<dbReference type="PANTHER" id="PTHR45436:SF5">
    <property type="entry name" value="SENSOR HISTIDINE KINASE TRCS"/>
    <property type="match status" value="1"/>
</dbReference>
<feature type="transmembrane region" description="Helical" evidence="15">
    <location>
        <begin position="12"/>
        <end position="31"/>
    </location>
</feature>
<dbReference type="CDD" id="cd00082">
    <property type="entry name" value="HisKA"/>
    <property type="match status" value="1"/>
</dbReference>
<organism evidence="18 19">
    <name type="scientific">Brevibacillus centrosporus</name>
    <dbReference type="NCBI Taxonomy" id="54910"/>
    <lineage>
        <taxon>Bacteria</taxon>
        <taxon>Bacillati</taxon>
        <taxon>Bacillota</taxon>
        <taxon>Bacilli</taxon>
        <taxon>Bacillales</taxon>
        <taxon>Paenibacillaceae</taxon>
        <taxon>Brevibacillus</taxon>
    </lineage>
</organism>
<keyword evidence="19" id="KW-1185">Reference proteome</keyword>
<feature type="transmembrane region" description="Helical" evidence="15">
    <location>
        <begin position="147"/>
        <end position="168"/>
    </location>
</feature>
<dbReference type="RefSeq" id="WP_092275089.1">
    <property type="nucleotide sequence ID" value="NZ_FORT01000019.1"/>
</dbReference>
<dbReference type="PROSITE" id="PS50109">
    <property type="entry name" value="HIS_KIN"/>
    <property type="match status" value="1"/>
</dbReference>
<evidence type="ECO:0000256" key="5">
    <source>
        <dbReference type="ARBA" id="ARBA00022475"/>
    </source>
</evidence>
<keyword evidence="6" id="KW-0597">Phosphoprotein</keyword>
<evidence type="ECO:0000256" key="15">
    <source>
        <dbReference type="SAM" id="Phobius"/>
    </source>
</evidence>
<keyword evidence="7" id="KW-0808">Transferase</keyword>
<dbReference type="Gene3D" id="1.10.287.130">
    <property type="match status" value="1"/>
</dbReference>
<evidence type="ECO:0000256" key="7">
    <source>
        <dbReference type="ARBA" id="ARBA00022679"/>
    </source>
</evidence>
<keyword evidence="10" id="KW-0418">Kinase</keyword>
<dbReference type="InterPro" id="IPR036890">
    <property type="entry name" value="HATPase_C_sf"/>
</dbReference>
<dbReference type="AlphaFoldDB" id="A0A1I4C1D8"/>
<feature type="domain" description="HAMP" evidence="17">
    <location>
        <begin position="175"/>
        <end position="229"/>
    </location>
</feature>
<evidence type="ECO:0000256" key="6">
    <source>
        <dbReference type="ARBA" id="ARBA00022553"/>
    </source>
</evidence>
<dbReference type="PANTHER" id="PTHR45436">
    <property type="entry name" value="SENSOR HISTIDINE KINASE YKOH"/>
    <property type="match status" value="1"/>
</dbReference>
<evidence type="ECO:0000256" key="10">
    <source>
        <dbReference type="ARBA" id="ARBA00022777"/>
    </source>
</evidence>
<keyword evidence="11" id="KW-0067">ATP-binding</keyword>
<accession>A0A1I4C1D8</accession>
<evidence type="ECO:0000256" key="2">
    <source>
        <dbReference type="ARBA" id="ARBA00004651"/>
    </source>
</evidence>
<comment type="catalytic activity">
    <reaction evidence="1">
        <text>ATP + protein L-histidine = ADP + protein N-phospho-L-histidine.</text>
        <dbReference type="EC" id="2.7.13.3"/>
    </reaction>
</comment>
<evidence type="ECO:0000256" key="14">
    <source>
        <dbReference type="ARBA" id="ARBA00023136"/>
    </source>
</evidence>
<keyword evidence="5" id="KW-1003">Cell membrane</keyword>
<dbReference type="SUPFAM" id="SSF55874">
    <property type="entry name" value="ATPase domain of HSP90 chaperone/DNA topoisomerase II/histidine kinase"/>
    <property type="match status" value="1"/>
</dbReference>
<proteinExistence type="predicted"/>
<dbReference type="Gene3D" id="6.10.340.10">
    <property type="match status" value="1"/>
</dbReference>
<dbReference type="PRINTS" id="PR00344">
    <property type="entry name" value="BCTRLSENSOR"/>
</dbReference>
<dbReference type="SMART" id="SM00387">
    <property type="entry name" value="HATPase_c"/>
    <property type="match status" value="1"/>
</dbReference>
<dbReference type="PROSITE" id="PS50885">
    <property type="entry name" value="HAMP"/>
    <property type="match status" value="1"/>
</dbReference>
<dbReference type="GO" id="GO:0005524">
    <property type="term" value="F:ATP binding"/>
    <property type="evidence" value="ECO:0007669"/>
    <property type="project" value="UniProtKB-KW"/>
</dbReference>
<dbReference type="InterPro" id="IPR036097">
    <property type="entry name" value="HisK_dim/P_sf"/>
</dbReference>
<evidence type="ECO:0000256" key="9">
    <source>
        <dbReference type="ARBA" id="ARBA00022741"/>
    </source>
</evidence>
<dbReference type="InterPro" id="IPR003661">
    <property type="entry name" value="HisK_dim/P_dom"/>
</dbReference>
<evidence type="ECO:0000259" key="16">
    <source>
        <dbReference type="PROSITE" id="PS50109"/>
    </source>
</evidence>